<dbReference type="GO" id="GO:0004792">
    <property type="term" value="F:thiosulfate-cyanide sulfurtransferase activity"/>
    <property type="evidence" value="ECO:0007669"/>
    <property type="project" value="InterPro"/>
</dbReference>
<keyword evidence="4" id="KW-0677">Repeat</keyword>
<dbReference type="PANTHER" id="PTHR11364">
    <property type="entry name" value="THIOSULFATE SULFERTANSFERASE"/>
    <property type="match status" value="1"/>
</dbReference>
<evidence type="ECO:0000313" key="11">
    <source>
        <dbReference type="EMBL" id="AZN72226.1"/>
    </source>
</evidence>
<reference evidence="11 12" key="1">
    <citation type="submission" date="2018-09" db="EMBL/GenBank/DDBJ databases">
        <title>Marinorhizobium profundi gen. nov., sp. nov., isolated from a deep-sea sediment sample from the New Britain Trench and proposal of Marinorhizobiaceae fam. nov. in the order Rhizobiales of the class Alphaproteobacteria.</title>
        <authorList>
            <person name="Cao J."/>
        </authorList>
    </citation>
    <scope>NUCLEOTIDE SEQUENCE [LARGE SCALE GENOMIC DNA]</scope>
    <source>
        <strain evidence="11 12">WS11</strain>
    </source>
</reference>
<keyword evidence="12" id="KW-1185">Reference proteome</keyword>
<evidence type="ECO:0000256" key="7">
    <source>
        <dbReference type="ARBA" id="ARBA00070833"/>
    </source>
</evidence>
<dbReference type="RefSeq" id="WP_126010546.1">
    <property type="nucleotide sequence ID" value="NZ_CP032509.1"/>
</dbReference>
<dbReference type="FunFam" id="3.40.250.10:FF:000001">
    <property type="entry name" value="Sulfurtransferase"/>
    <property type="match status" value="1"/>
</dbReference>
<comment type="catalytic activity">
    <reaction evidence="5">
        <text>2-oxo-3-sulfanylpropanoate + [thioredoxin]-dithiol = [thioredoxin]-disulfide + hydrogen sulfide + pyruvate + H(+)</text>
        <dbReference type="Rhea" id="RHEA:21740"/>
        <dbReference type="Rhea" id="RHEA-COMP:10698"/>
        <dbReference type="Rhea" id="RHEA-COMP:10700"/>
        <dbReference type="ChEBI" id="CHEBI:15361"/>
        <dbReference type="ChEBI" id="CHEBI:15378"/>
        <dbReference type="ChEBI" id="CHEBI:29919"/>
        <dbReference type="ChEBI" id="CHEBI:29950"/>
        <dbReference type="ChEBI" id="CHEBI:50058"/>
        <dbReference type="ChEBI" id="CHEBI:57678"/>
        <dbReference type="EC" id="2.8.1.2"/>
    </reaction>
    <physiologicalReaction direction="left-to-right" evidence="5">
        <dbReference type="Rhea" id="RHEA:21741"/>
    </physiologicalReaction>
</comment>
<evidence type="ECO:0000313" key="12">
    <source>
        <dbReference type="Proteomes" id="UP000268192"/>
    </source>
</evidence>
<dbReference type="PROSITE" id="PS50206">
    <property type="entry name" value="RHODANESE_3"/>
    <property type="match status" value="2"/>
</dbReference>
<evidence type="ECO:0000256" key="1">
    <source>
        <dbReference type="ARBA" id="ARBA00004496"/>
    </source>
</evidence>
<dbReference type="PROSITE" id="PS00380">
    <property type="entry name" value="RHODANESE_1"/>
    <property type="match status" value="1"/>
</dbReference>
<dbReference type="EMBL" id="CP032509">
    <property type="protein sequence ID" value="AZN72226.1"/>
    <property type="molecule type" value="Genomic_DNA"/>
</dbReference>
<evidence type="ECO:0000259" key="10">
    <source>
        <dbReference type="PROSITE" id="PS50206"/>
    </source>
</evidence>
<feature type="domain" description="Rhodanese" evidence="10">
    <location>
        <begin position="18"/>
        <end position="135"/>
    </location>
</feature>
<dbReference type="CDD" id="cd01449">
    <property type="entry name" value="TST_Repeat_2"/>
    <property type="match status" value="1"/>
</dbReference>
<dbReference type="InterPro" id="IPR045078">
    <property type="entry name" value="TST/MPST-like"/>
</dbReference>
<dbReference type="Gene3D" id="3.40.250.10">
    <property type="entry name" value="Rhodanese-like domain"/>
    <property type="match status" value="2"/>
</dbReference>
<dbReference type="SMART" id="SM00450">
    <property type="entry name" value="RHOD"/>
    <property type="match status" value="2"/>
</dbReference>
<dbReference type="InterPro" id="IPR001307">
    <property type="entry name" value="Thiosulphate_STrfase_CS"/>
</dbReference>
<gene>
    <name evidence="11" type="ORF">D5400_13910</name>
</gene>
<evidence type="ECO:0000256" key="4">
    <source>
        <dbReference type="ARBA" id="ARBA00022737"/>
    </source>
</evidence>
<dbReference type="GO" id="GO:0005737">
    <property type="term" value="C:cytoplasm"/>
    <property type="evidence" value="ECO:0007669"/>
    <property type="project" value="UniProtKB-SubCell"/>
</dbReference>
<feature type="region of interest" description="Disordered" evidence="9">
    <location>
        <begin position="268"/>
        <end position="293"/>
    </location>
</feature>
<keyword evidence="3 11" id="KW-0808">Transferase</keyword>
<dbReference type="Pfam" id="PF00581">
    <property type="entry name" value="Rhodanese"/>
    <property type="match status" value="2"/>
</dbReference>
<dbReference type="AlphaFoldDB" id="A0A3Q8XPH2"/>
<feature type="domain" description="Rhodanese" evidence="10">
    <location>
        <begin position="165"/>
        <end position="278"/>
    </location>
</feature>
<dbReference type="PANTHER" id="PTHR11364:SF27">
    <property type="entry name" value="SULFURTRANSFERASE"/>
    <property type="match status" value="1"/>
</dbReference>
<comment type="subcellular location">
    <subcellularLocation>
        <location evidence="1">Cytoplasm</location>
    </subcellularLocation>
</comment>
<dbReference type="KEGG" id="abaw:D5400_13910"/>
<name>A0A3Q8XPH2_9HYPH</name>
<dbReference type="InterPro" id="IPR036873">
    <property type="entry name" value="Rhodanese-like_dom_sf"/>
</dbReference>
<dbReference type="FunFam" id="3.40.250.10:FF:000015">
    <property type="entry name" value="Sulfurtransferase"/>
    <property type="match status" value="1"/>
</dbReference>
<evidence type="ECO:0000256" key="5">
    <source>
        <dbReference type="ARBA" id="ARBA00051793"/>
    </source>
</evidence>
<dbReference type="SUPFAM" id="SSF52821">
    <property type="entry name" value="Rhodanese/Cell cycle control phosphatase"/>
    <property type="match status" value="2"/>
</dbReference>
<dbReference type="NCBIfam" id="NF008557">
    <property type="entry name" value="PRK11493.1"/>
    <property type="match status" value="1"/>
</dbReference>
<keyword evidence="2" id="KW-0963">Cytoplasm</keyword>
<evidence type="ECO:0000256" key="8">
    <source>
        <dbReference type="ARBA" id="ARBA00078354"/>
    </source>
</evidence>
<evidence type="ECO:0000256" key="3">
    <source>
        <dbReference type="ARBA" id="ARBA00022679"/>
    </source>
</evidence>
<dbReference type="OrthoDB" id="9781034at2"/>
<evidence type="ECO:0000256" key="2">
    <source>
        <dbReference type="ARBA" id="ARBA00022490"/>
    </source>
</evidence>
<protein>
    <recommendedName>
        <fullName evidence="7">3-mercaptopyruvate sulfurtransferase</fullName>
        <ecNumber evidence="6">2.8.1.2</ecNumber>
    </recommendedName>
    <alternativeName>
        <fullName evidence="8">Rhodanese-like protein</fullName>
    </alternativeName>
</protein>
<proteinExistence type="predicted"/>
<evidence type="ECO:0000256" key="9">
    <source>
        <dbReference type="SAM" id="MobiDB-lite"/>
    </source>
</evidence>
<accession>A0A3Q8XPH2</accession>
<dbReference type="Proteomes" id="UP000268192">
    <property type="component" value="Chromosome"/>
</dbReference>
<organism evidence="11 12">
    <name type="scientific">Georhizobium profundi</name>
    <dbReference type="NCBI Taxonomy" id="2341112"/>
    <lineage>
        <taxon>Bacteria</taxon>
        <taxon>Pseudomonadati</taxon>
        <taxon>Pseudomonadota</taxon>
        <taxon>Alphaproteobacteria</taxon>
        <taxon>Hyphomicrobiales</taxon>
        <taxon>Rhizobiaceae</taxon>
        <taxon>Georhizobium</taxon>
    </lineage>
</organism>
<evidence type="ECO:0000256" key="6">
    <source>
        <dbReference type="ARBA" id="ARBA00066832"/>
    </source>
</evidence>
<dbReference type="CDD" id="cd01448">
    <property type="entry name" value="TST_Repeat_1"/>
    <property type="match status" value="1"/>
</dbReference>
<sequence>MTKSPFIIDGETLQARLGEAHLQIVDASWYLPAQNRDQRADYASGHIPGAVFFDQDAIVDPNSSLPHALPSPEIFAEKVGALGISENDTIVVYDGPGLFSAPRVWWMFRTMGAGSVLLLDGGLDRWKAEGRPVTAETSAPEPAVFTPAFDASRVATIDDVRGVIDDGSAQIADARPHGRFTGEEPEPRAGMRSGHMPGAFNVPAASLGANGSLKDLEALAETLKHAGVDPSKPVVTTCGSGVTAATITLALHSLGYTDNRLYDGSWSEWGSRDDTPVKQGAGIIDDAASSLKE</sequence>
<dbReference type="GO" id="GO:0016784">
    <property type="term" value="F:3-mercaptopyruvate sulfurtransferase activity"/>
    <property type="evidence" value="ECO:0007669"/>
    <property type="project" value="UniProtKB-EC"/>
</dbReference>
<dbReference type="EC" id="2.8.1.2" evidence="6"/>
<keyword evidence="11" id="KW-0670">Pyruvate</keyword>
<dbReference type="InterPro" id="IPR001763">
    <property type="entry name" value="Rhodanese-like_dom"/>
</dbReference>